<dbReference type="PANTHER" id="PTHR34001:SF3">
    <property type="entry name" value="BLL7405 PROTEIN"/>
    <property type="match status" value="1"/>
</dbReference>
<accession>A0A839AA16</accession>
<name>A0A839AA16_9HYPH</name>
<dbReference type="NCBIfam" id="TIGR01414">
    <property type="entry name" value="autotrans_barl"/>
    <property type="match status" value="1"/>
</dbReference>
<feature type="domain" description="Outer membrane protein beta-barrel" evidence="7">
    <location>
        <begin position="41"/>
        <end position="224"/>
    </location>
</feature>
<dbReference type="Gene3D" id="2.40.160.20">
    <property type="match status" value="1"/>
</dbReference>
<comment type="subcellular location">
    <subcellularLocation>
        <location evidence="1">Cell outer membrane</location>
    </subcellularLocation>
</comment>
<evidence type="ECO:0000256" key="6">
    <source>
        <dbReference type="SAM" id="SignalP"/>
    </source>
</evidence>
<evidence type="ECO:0000256" key="3">
    <source>
        <dbReference type="ARBA" id="ARBA00023136"/>
    </source>
</evidence>
<keyword evidence="3" id="KW-0472">Membrane</keyword>
<evidence type="ECO:0000313" key="9">
    <source>
        <dbReference type="Proteomes" id="UP000541109"/>
    </source>
</evidence>
<dbReference type="AlphaFoldDB" id="A0A839AA16"/>
<keyword evidence="2 6" id="KW-0732">Signal</keyword>
<dbReference type="InterPro" id="IPR027385">
    <property type="entry name" value="Beta-barrel_OMP"/>
</dbReference>
<dbReference type="InterPro" id="IPR006315">
    <property type="entry name" value="OM_autotransptr_brl_dom"/>
</dbReference>
<evidence type="ECO:0000259" key="7">
    <source>
        <dbReference type="Pfam" id="PF13505"/>
    </source>
</evidence>
<dbReference type="Pfam" id="PF13505">
    <property type="entry name" value="OMP_b-brl"/>
    <property type="match status" value="1"/>
</dbReference>
<proteinExistence type="inferred from homology"/>
<reference evidence="8 9" key="1">
    <citation type="submission" date="2020-07" db="EMBL/GenBank/DDBJ databases">
        <title>Stappia sp., F7233, whole genome shotgun sequencing project.</title>
        <authorList>
            <person name="Jiang S."/>
            <person name="Liu Z.W."/>
            <person name="Du Z.J."/>
        </authorList>
    </citation>
    <scope>NUCLEOTIDE SEQUENCE [LARGE SCALE GENOMIC DNA]</scope>
    <source>
        <strain evidence="8 9">F7233</strain>
    </source>
</reference>
<evidence type="ECO:0000256" key="2">
    <source>
        <dbReference type="ARBA" id="ARBA00022729"/>
    </source>
</evidence>
<sequence length="224" mass="24094">MKRIVFAGVSIAAVFAASAPVLAADLPQPAEPPVYQEPIPAARFDWTGFYFGGQLGWQWSSFDNTEAGGGSFDTDANGVMGGVLGGYNYQFNDNFVLGVEADFSLSDIEDSSTTPLLNTYRTKSDWNSNIRARAGWAFDRFMVYGAGGLAIADFEASANGASDDTTKVGWTVGGGVEGLVTQNVTARLEYLYQDFGDESFTLGGTSYNTDLSNNIVRFGMSYKF</sequence>
<evidence type="ECO:0000256" key="4">
    <source>
        <dbReference type="ARBA" id="ARBA00023237"/>
    </source>
</evidence>
<dbReference type="EMBL" id="JACFXV010000029">
    <property type="protein sequence ID" value="MBA5775782.1"/>
    <property type="molecule type" value="Genomic_DNA"/>
</dbReference>
<comment type="caution">
    <text evidence="8">The sequence shown here is derived from an EMBL/GenBank/DDBJ whole genome shotgun (WGS) entry which is preliminary data.</text>
</comment>
<protein>
    <submittedName>
        <fullName evidence="8">Porin family protein</fullName>
    </submittedName>
</protein>
<feature type="chain" id="PRO_5033037603" evidence="6">
    <location>
        <begin position="24"/>
        <end position="224"/>
    </location>
</feature>
<dbReference type="PANTHER" id="PTHR34001">
    <property type="entry name" value="BLL7405 PROTEIN"/>
    <property type="match status" value="1"/>
</dbReference>
<dbReference type="InterPro" id="IPR011250">
    <property type="entry name" value="OMP/PagP_B-barrel"/>
</dbReference>
<dbReference type="GO" id="GO:0009279">
    <property type="term" value="C:cell outer membrane"/>
    <property type="evidence" value="ECO:0007669"/>
    <property type="project" value="UniProtKB-SubCell"/>
</dbReference>
<dbReference type="Proteomes" id="UP000541109">
    <property type="component" value="Unassembled WGS sequence"/>
</dbReference>
<organism evidence="8 9">
    <name type="scientific">Stappia albiluteola</name>
    <dbReference type="NCBI Taxonomy" id="2758565"/>
    <lineage>
        <taxon>Bacteria</taxon>
        <taxon>Pseudomonadati</taxon>
        <taxon>Pseudomonadota</taxon>
        <taxon>Alphaproteobacteria</taxon>
        <taxon>Hyphomicrobiales</taxon>
        <taxon>Stappiaceae</taxon>
        <taxon>Stappia</taxon>
    </lineage>
</organism>
<keyword evidence="9" id="KW-1185">Reference proteome</keyword>
<dbReference type="RefSeq" id="WP_182161561.1">
    <property type="nucleotide sequence ID" value="NZ_JACFXV010000029.1"/>
</dbReference>
<comment type="similarity">
    <text evidence="5">Belongs to the Omp25/RopB family.</text>
</comment>
<feature type="signal peptide" evidence="6">
    <location>
        <begin position="1"/>
        <end position="23"/>
    </location>
</feature>
<dbReference type="InterPro" id="IPR051692">
    <property type="entry name" value="OMP-like"/>
</dbReference>
<evidence type="ECO:0000256" key="5">
    <source>
        <dbReference type="ARBA" id="ARBA00038306"/>
    </source>
</evidence>
<keyword evidence="4" id="KW-0998">Cell outer membrane</keyword>
<evidence type="ECO:0000256" key="1">
    <source>
        <dbReference type="ARBA" id="ARBA00004442"/>
    </source>
</evidence>
<gene>
    <name evidence="8" type="ORF">H2509_01430</name>
</gene>
<dbReference type="SUPFAM" id="SSF56925">
    <property type="entry name" value="OMPA-like"/>
    <property type="match status" value="1"/>
</dbReference>
<evidence type="ECO:0000313" key="8">
    <source>
        <dbReference type="EMBL" id="MBA5775782.1"/>
    </source>
</evidence>